<dbReference type="Gene3D" id="1.10.238.10">
    <property type="entry name" value="EF-hand"/>
    <property type="match status" value="2"/>
</dbReference>
<evidence type="ECO:0000313" key="3">
    <source>
        <dbReference type="EMBL" id="NDW17243.1"/>
    </source>
</evidence>
<dbReference type="SUPFAM" id="SSF47473">
    <property type="entry name" value="EF-hand"/>
    <property type="match status" value="1"/>
</dbReference>
<dbReference type="SMART" id="SM00054">
    <property type="entry name" value="EFh"/>
    <property type="match status" value="3"/>
</dbReference>
<dbReference type="InterPro" id="IPR011992">
    <property type="entry name" value="EF-hand-dom_pair"/>
</dbReference>
<protein>
    <recommendedName>
        <fullName evidence="2">EF-hand domain-containing protein</fullName>
    </recommendedName>
</protein>
<evidence type="ECO:0000313" key="4">
    <source>
        <dbReference type="Proteomes" id="UP000471381"/>
    </source>
</evidence>
<dbReference type="Proteomes" id="UP000471381">
    <property type="component" value="Unassembled WGS sequence"/>
</dbReference>
<evidence type="ECO:0000256" key="1">
    <source>
        <dbReference type="SAM" id="SignalP"/>
    </source>
</evidence>
<comment type="caution">
    <text evidence="3">The sequence shown here is derived from an EMBL/GenBank/DDBJ whole genome shotgun (WGS) entry which is preliminary data.</text>
</comment>
<name>A0A6N9TIU5_9ALTE</name>
<accession>A0A6N9TIU5</accession>
<feature type="chain" id="PRO_5026957917" description="EF-hand domain-containing protein" evidence="1">
    <location>
        <begin position="24"/>
        <end position="189"/>
    </location>
</feature>
<dbReference type="PROSITE" id="PS50222">
    <property type="entry name" value="EF_HAND_2"/>
    <property type="match status" value="3"/>
</dbReference>
<proteinExistence type="predicted"/>
<dbReference type="PROSITE" id="PS00018">
    <property type="entry name" value="EF_HAND_1"/>
    <property type="match status" value="1"/>
</dbReference>
<keyword evidence="4" id="KW-1185">Reference proteome</keyword>
<feature type="domain" description="EF-hand" evidence="2">
    <location>
        <begin position="25"/>
        <end position="60"/>
    </location>
</feature>
<dbReference type="GO" id="GO:0005509">
    <property type="term" value="F:calcium ion binding"/>
    <property type="evidence" value="ECO:0007669"/>
    <property type="project" value="InterPro"/>
</dbReference>
<dbReference type="InterPro" id="IPR002048">
    <property type="entry name" value="EF_hand_dom"/>
</dbReference>
<dbReference type="Pfam" id="PF13202">
    <property type="entry name" value="EF-hand_5"/>
    <property type="match status" value="3"/>
</dbReference>
<dbReference type="EMBL" id="JAAAWO010000017">
    <property type="protein sequence ID" value="NDW17243.1"/>
    <property type="molecule type" value="Genomic_DNA"/>
</dbReference>
<dbReference type="AlphaFoldDB" id="A0A6N9TIU5"/>
<organism evidence="3 4">
    <name type="scientific">Alteromonas genovensis</name>
    <dbReference type="NCBI Taxonomy" id="471225"/>
    <lineage>
        <taxon>Bacteria</taxon>
        <taxon>Pseudomonadati</taxon>
        <taxon>Pseudomonadota</taxon>
        <taxon>Gammaproteobacteria</taxon>
        <taxon>Alteromonadales</taxon>
        <taxon>Alteromonadaceae</taxon>
        <taxon>Alteromonas/Salinimonas group</taxon>
        <taxon>Alteromonas</taxon>
    </lineage>
</organism>
<feature type="domain" description="EF-hand" evidence="2">
    <location>
        <begin position="61"/>
        <end position="85"/>
    </location>
</feature>
<gene>
    <name evidence="3" type="ORF">GTQ48_17135</name>
</gene>
<sequence>MYIMKIATLTVVIGTVLSTSALAGHHETKIEKSFSALDMDGSGFVTKAEAKGTVNPKLLAKMDTDGDNKVSRTEFNNFVEEKPSMFSDDIITSANTQTVTQPLMSEQEKMSALDDGEMISEKNKELRTEMSATADSRFTDLDMDSNGSLSMKELEASKIEGNISDMDTDGDEEITRMEYRAYFEKIETE</sequence>
<reference evidence="3 4" key="1">
    <citation type="submission" date="2020-01" db="EMBL/GenBank/DDBJ databases">
        <title>Genomes of bacteria type strains.</title>
        <authorList>
            <person name="Chen J."/>
            <person name="Zhu S."/>
            <person name="Yang J."/>
        </authorList>
    </citation>
    <scope>NUCLEOTIDE SEQUENCE [LARGE SCALE GENOMIC DNA]</scope>
    <source>
        <strain evidence="3 4">LMG 24078</strain>
    </source>
</reference>
<evidence type="ECO:0000259" key="2">
    <source>
        <dbReference type="PROSITE" id="PS50222"/>
    </source>
</evidence>
<dbReference type="InterPro" id="IPR018247">
    <property type="entry name" value="EF_Hand_1_Ca_BS"/>
</dbReference>
<keyword evidence="1" id="KW-0732">Signal</keyword>
<feature type="domain" description="EF-hand" evidence="2">
    <location>
        <begin position="154"/>
        <end position="189"/>
    </location>
</feature>
<feature type="signal peptide" evidence="1">
    <location>
        <begin position="1"/>
        <end position="23"/>
    </location>
</feature>